<feature type="transmembrane region" description="Helical" evidence="8">
    <location>
        <begin position="140"/>
        <end position="158"/>
    </location>
</feature>
<keyword evidence="10" id="KW-1185">Reference proteome</keyword>
<comment type="caution">
    <text evidence="9">The sequence shown here is derived from an EMBL/GenBank/DDBJ whole genome shotgun (WGS) entry which is preliminary data.</text>
</comment>
<organism evidence="9 10">
    <name type="scientific">Exobacillus caeni</name>
    <dbReference type="NCBI Taxonomy" id="2574798"/>
    <lineage>
        <taxon>Bacteria</taxon>
        <taxon>Bacillati</taxon>
        <taxon>Bacillota</taxon>
        <taxon>Bacilli</taxon>
        <taxon>Bacillales</taxon>
        <taxon>Guptibacillaceae</taxon>
        <taxon>Exobacillus</taxon>
    </lineage>
</organism>
<keyword evidence="4 8" id="KW-0812">Transmembrane</keyword>
<evidence type="ECO:0000256" key="7">
    <source>
        <dbReference type="ARBA" id="ARBA00023136"/>
    </source>
</evidence>
<accession>A0A5R9FF74</accession>
<dbReference type="RefSeq" id="WP_138122898.1">
    <property type="nucleotide sequence ID" value="NZ_SWLG01000001.1"/>
</dbReference>
<dbReference type="OrthoDB" id="1653857at2"/>
<dbReference type="EMBL" id="SWLG01000001">
    <property type="protein sequence ID" value="TLS39244.1"/>
    <property type="molecule type" value="Genomic_DNA"/>
</dbReference>
<evidence type="ECO:0000256" key="2">
    <source>
        <dbReference type="ARBA" id="ARBA00007776"/>
    </source>
</evidence>
<evidence type="ECO:0000313" key="9">
    <source>
        <dbReference type="EMBL" id="TLS39244.1"/>
    </source>
</evidence>
<dbReference type="AlphaFoldDB" id="A0A5R9FF74"/>
<feature type="transmembrane region" description="Helical" evidence="8">
    <location>
        <begin position="98"/>
        <end position="119"/>
    </location>
</feature>
<keyword evidence="6 8" id="KW-1133">Transmembrane helix</keyword>
<reference evidence="9 10" key="1">
    <citation type="submission" date="2019-04" db="EMBL/GenBank/DDBJ databases">
        <title>Bacillus caeni sp. nov., a bacterium isolated from mangrove sediment.</title>
        <authorList>
            <person name="Huang H."/>
            <person name="Mo K."/>
            <person name="Hu Y."/>
        </authorList>
    </citation>
    <scope>NUCLEOTIDE SEQUENCE [LARGE SCALE GENOMIC DNA]</scope>
    <source>
        <strain evidence="9 10">HB172195</strain>
    </source>
</reference>
<sequence>MRQVILPALMFLFFILEGTVMQVFAPEQYGMEISLIPRFALAIILLASIVISPGYGVLYGIVFGLLNDLVYSDLIGIYMFSMGLIAYIIGYISKIFHINIFVALVLSLLGISMLEFLVYEFFLLLDRTTLPFDSFLYDRFLPTLVLNGVFVLLIYYPIRGLLFELSDYQRQES</sequence>
<evidence type="ECO:0000256" key="1">
    <source>
        <dbReference type="ARBA" id="ARBA00004651"/>
    </source>
</evidence>
<evidence type="ECO:0000256" key="4">
    <source>
        <dbReference type="ARBA" id="ARBA00022692"/>
    </source>
</evidence>
<protein>
    <submittedName>
        <fullName evidence="9">Rod shape-determining protein MreD</fullName>
    </submittedName>
</protein>
<keyword evidence="7 8" id="KW-0472">Membrane</keyword>
<proteinExistence type="inferred from homology"/>
<comment type="similarity">
    <text evidence="2">Belongs to the MreD family.</text>
</comment>
<dbReference type="Pfam" id="PF04093">
    <property type="entry name" value="MreD"/>
    <property type="match status" value="1"/>
</dbReference>
<feature type="transmembrane region" description="Helical" evidence="8">
    <location>
        <begin position="38"/>
        <end position="62"/>
    </location>
</feature>
<name>A0A5R9FF74_9BACL</name>
<feature type="transmembrane region" description="Helical" evidence="8">
    <location>
        <begin position="74"/>
        <end position="92"/>
    </location>
</feature>
<gene>
    <name evidence="9" type="primary">mreD</name>
    <name evidence="9" type="ORF">FCL54_02755</name>
</gene>
<evidence type="ECO:0000256" key="5">
    <source>
        <dbReference type="ARBA" id="ARBA00022960"/>
    </source>
</evidence>
<evidence type="ECO:0000256" key="8">
    <source>
        <dbReference type="SAM" id="Phobius"/>
    </source>
</evidence>
<keyword evidence="5" id="KW-0133">Cell shape</keyword>
<keyword evidence="3" id="KW-1003">Cell membrane</keyword>
<evidence type="ECO:0000256" key="3">
    <source>
        <dbReference type="ARBA" id="ARBA00022475"/>
    </source>
</evidence>
<dbReference type="NCBIfam" id="TIGR03426">
    <property type="entry name" value="shape_MreD"/>
    <property type="match status" value="1"/>
</dbReference>
<dbReference type="GO" id="GO:0008360">
    <property type="term" value="P:regulation of cell shape"/>
    <property type="evidence" value="ECO:0007669"/>
    <property type="project" value="UniProtKB-KW"/>
</dbReference>
<evidence type="ECO:0000256" key="6">
    <source>
        <dbReference type="ARBA" id="ARBA00022989"/>
    </source>
</evidence>
<dbReference type="InterPro" id="IPR007227">
    <property type="entry name" value="Cell_shape_determining_MreD"/>
</dbReference>
<evidence type="ECO:0000313" key="10">
    <source>
        <dbReference type="Proteomes" id="UP000308230"/>
    </source>
</evidence>
<dbReference type="GO" id="GO:0005886">
    <property type="term" value="C:plasma membrane"/>
    <property type="evidence" value="ECO:0007669"/>
    <property type="project" value="UniProtKB-SubCell"/>
</dbReference>
<dbReference type="Proteomes" id="UP000308230">
    <property type="component" value="Unassembled WGS sequence"/>
</dbReference>
<comment type="subcellular location">
    <subcellularLocation>
        <location evidence="1">Cell membrane</location>
        <topology evidence="1">Multi-pass membrane protein</topology>
    </subcellularLocation>
</comment>